<keyword evidence="7" id="KW-1185">Reference proteome</keyword>
<evidence type="ECO:0000259" key="5">
    <source>
        <dbReference type="PROSITE" id="PS51296"/>
    </source>
</evidence>
<evidence type="ECO:0000256" key="4">
    <source>
        <dbReference type="ARBA" id="ARBA00023014"/>
    </source>
</evidence>
<accession>A0A4Z0M275</accession>
<dbReference type="EMBL" id="SRLE01000007">
    <property type="protein sequence ID" value="TGD73546.1"/>
    <property type="molecule type" value="Genomic_DNA"/>
</dbReference>
<feature type="domain" description="Rieske" evidence="5">
    <location>
        <begin position="12"/>
        <end position="117"/>
    </location>
</feature>
<reference evidence="6 7" key="1">
    <citation type="submission" date="2019-04" db="EMBL/GenBank/DDBJ databases">
        <title>Taxonomy of novel Haliea sp. from mangrove soil of West Coast of India.</title>
        <authorList>
            <person name="Verma A."/>
            <person name="Kumar P."/>
            <person name="Krishnamurthi S."/>
        </authorList>
    </citation>
    <scope>NUCLEOTIDE SEQUENCE [LARGE SCALE GENOMIC DNA]</scope>
    <source>
        <strain evidence="6 7">SAOS-164</strain>
    </source>
</reference>
<dbReference type="PROSITE" id="PS51296">
    <property type="entry name" value="RIESKE"/>
    <property type="match status" value="1"/>
</dbReference>
<dbReference type="GO" id="GO:0046872">
    <property type="term" value="F:metal ion binding"/>
    <property type="evidence" value="ECO:0007669"/>
    <property type="project" value="UniProtKB-KW"/>
</dbReference>
<dbReference type="Proteomes" id="UP000298050">
    <property type="component" value="Unassembled WGS sequence"/>
</dbReference>
<sequence>MLSTDSDKSGLVYICERTELAEGDSRRVEVLFRQQPDSVIVLRHLGEVRAYRNLCVHMPRTLDCEHGRVFDRRSGHLRCSMHGIAYCAETGESLSEICLGKQLTAVRVFETDSGIYFRDRRIRKPAVTQAGE</sequence>
<protein>
    <submittedName>
        <fullName evidence="6">Rieske domain-containing protein</fullName>
    </submittedName>
</protein>
<evidence type="ECO:0000313" key="7">
    <source>
        <dbReference type="Proteomes" id="UP000298050"/>
    </source>
</evidence>
<dbReference type="Pfam" id="PF00355">
    <property type="entry name" value="Rieske"/>
    <property type="match status" value="1"/>
</dbReference>
<keyword evidence="4" id="KW-0411">Iron-sulfur</keyword>
<dbReference type="SUPFAM" id="SSF50022">
    <property type="entry name" value="ISP domain"/>
    <property type="match status" value="1"/>
</dbReference>
<dbReference type="Gene3D" id="2.102.10.10">
    <property type="entry name" value="Rieske [2Fe-2S] iron-sulphur domain"/>
    <property type="match status" value="1"/>
</dbReference>
<evidence type="ECO:0000256" key="3">
    <source>
        <dbReference type="ARBA" id="ARBA00023004"/>
    </source>
</evidence>
<keyword evidence="1" id="KW-0001">2Fe-2S</keyword>
<keyword evidence="3" id="KW-0408">Iron</keyword>
<keyword evidence="2" id="KW-0479">Metal-binding</keyword>
<dbReference type="InterPro" id="IPR036922">
    <property type="entry name" value="Rieske_2Fe-2S_sf"/>
</dbReference>
<comment type="caution">
    <text evidence="6">The sequence shown here is derived from an EMBL/GenBank/DDBJ whole genome shotgun (WGS) entry which is preliminary data.</text>
</comment>
<dbReference type="AlphaFoldDB" id="A0A4Z0M275"/>
<dbReference type="RefSeq" id="WP_135443808.1">
    <property type="nucleotide sequence ID" value="NZ_SRLE01000007.1"/>
</dbReference>
<dbReference type="InterPro" id="IPR017941">
    <property type="entry name" value="Rieske_2Fe-2S"/>
</dbReference>
<evidence type="ECO:0000256" key="1">
    <source>
        <dbReference type="ARBA" id="ARBA00022714"/>
    </source>
</evidence>
<dbReference type="GO" id="GO:0051537">
    <property type="term" value="F:2 iron, 2 sulfur cluster binding"/>
    <property type="evidence" value="ECO:0007669"/>
    <property type="project" value="UniProtKB-KW"/>
</dbReference>
<proteinExistence type="predicted"/>
<organism evidence="6 7">
    <name type="scientific">Mangrovimicrobium sediminis</name>
    <dbReference type="NCBI Taxonomy" id="2562682"/>
    <lineage>
        <taxon>Bacteria</taxon>
        <taxon>Pseudomonadati</taxon>
        <taxon>Pseudomonadota</taxon>
        <taxon>Gammaproteobacteria</taxon>
        <taxon>Cellvibrionales</taxon>
        <taxon>Halieaceae</taxon>
        <taxon>Mangrovimicrobium</taxon>
    </lineage>
</organism>
<evidence type="ECO:0000313" key="6">
    <source>
        <dbReference type="EMBL" id="TGD73546.1"/>
    </source>
</evidence>
<gene>
    <name evidence="6" type="ORF">E4634_10995</name>
</gene>
<evidence type="ECO:0000256" key="2">
    <source>
        <dbReference type="ARBA" id="ARBA00022723"/>
    </source>
</evidence>
<dbReference type="OrthoDB" id="9794779at2"/>
<name>A0A4Z0M275_9GAMM</name>